<sequence length="561" mass="60883">MTVSAIGMTGSAQSDLVLAMGCNQQWLDVVDAALVNIKGKCSRDGKLMAGLLEQYQLVSYDLAFCVAELQAAKVMIHYAEQADGLDDLAAVTALIFVTEAAQSVFQRLLVRAEDLGLDREIIMAGYMHENQQALITTYLNAATLASLGADILDRSNMQLPALLGEEKEMVRESFSRFSTDIVMPLAERIHREDLDIPEEILKPAAELGCFGSSIPERFGGLMPDDRDDSLGMIVVTEELSRGSLGAAGSLITRPEIAARALLKGGTPAQQQQWLPRLASAETLCAISITEPDFGSDVASISLKATPTENGWLLNGSKTWCTFAGQAELLVTLARTDTDSGLGFKGLSMFLVEKPAFSGHQFDYQQPQGGRLIGKSISTIGYRGMHSFDLFFEDYFVAENNLVGGEEGKGKGFYFTMAGLSGGRIQTAARATGVMQAAFEQAVSYARERKVFAKPIGEYQLTQVKLARMLAAITASRQFSYAVARMMDDGKGQMEASLVKLFSCRSAEWVTREAMQIHGGMGYAEETAVSRYFVDARVLSIFEGAEETLALKVIARDLITNA</sequence>
<dbReference type="Gene3D" id="1.10.540.10">
    <property type="entry name" value="Acyl-CoA dehydrogenase/oxidase, N-terminal domain"/>
    <property type="match status" value="1"/>
</dbReference>
<evidence type="ECO:0000256" key="5">
    <source>
        <dbReference type="ARBA" id="ARBA00023002"/>
    </source>
</evidence>
<comment type="similarity">
    <text evidence="2 6">Belongs to the acyl-CoA dehydrogenase family.</text>
</comment>
<dbReference type="SUPFAM" id="SSF47203">
    <property type="entry name" value="Acyl-CoA dehydrogenase C-terminal domain-like"/>
    <property type="match status" value="1"/>
</dbReference>
<dbReference type="Pfam" id="PF02770">
    <property type="entry name" value="Acyl-CoA_dh_M"/>
    <property type="match status" value="1"/>
</dbReference>
<dbReference type="InterPro" id="IPR037069">
    <property type="entry name" value="AcylCoA_DH/ox_N_sf"/>
</dbReference>
<dbReference type="AlphaFoldDB" id="A0YC47"/>
<dbReference type="PROSITE" id="PS00073">
    <property type="entry name" value="ACYL_COA_DH_2"/>
    <property type="match status" value="1"/>
</dbReference>
<gene>
    <name evidence="10" type="ORF">GP2143_07449</name>
</gene>
<dbReference type="STRING" id="247633.GP2143_07449"/>
<dbReference type="InterPro" id="IPR009100">
    <property type="entry name" value="AcylCoA_DH/oxidase_NM_dom_sf"/>
</dbReference>
<dbReference type="GO" id="GO:0050660">
    <property type="term" value="F:flavin adenine dinucleotide binding"/>
    <property type="evidence" value="ECO:0007669"/>
    <property type="project" value="InterPro"/>
</dbReference>
<dbReference type="InterPro" id="IPR036250">
    <property type="entry name" value="AcylCo_DH-like_C"/>
</dbReference>
<dbReference type="EMBL" id="AAVT01000003">
    <property type="protein sequence ID" value="EAW31366.1"/>
    <property type="molecule type" value="Genomic_DNA"/>
</dbReference>
<keyword evidence="4 6" id="KW-0274">FAD</keyword>
<evidence type="ECO:0000256" key="6">
    <source>
        <dbReference type="RuleBase" id="RU362125"/>
    </source>
</evidence>
<keyword evidence="11" id="KW-1185">Reference proteome</keyword>
<dbReference type="Pfam" id="PF00441">
    <property type="entry name" value="Acyl-CoA_dh_1"/>
    <property type="match status" value="1"/>
</dbReference>
<feature type="domain" description="Acyl-CoA dehydrogenase/oxidase C-terminal" evidence="7">
    <location>
        <begin position="409"/>
        <end position="556"/>
    </location>
</feature>
<dbReference type="PANTHER" id="PTHR43884:SF25">
    <property type="entry name" value="ACYL-COA DEHYDROGENASE YDBM-RELATED"/>
    <property type="match status" value="1"/>
</dbReference>
<dbReference type="InterPro" id="IPR009075">
    <property type="entry name" value="AcylCo_DH/oxidase_C"/>
</dbReference>
<dbReference type="Pfam" id="PF02771">
    <property type="entry name" value="Acyl-CoA_dh_N"/>
    <property type="match status" value="1"/>
</dbReference>
<keyword evidence="5 6" id="KW-0560">Oxidoreductase</keyword>
<dbReference type="InterPro" id="IPR046373">
    <property type="entry name" value="Acyl-CoA_Oxase/DH_mid-dom_sf"/>
</dbReference>
<dbReference type="CDD" id="cd00567">
    <property type="entry name" value="ACAD"/>
    <property type="match status" value="1"/>
</dbReference>
<comment type="cofactor">
    <cofactor evidence="1 6">
        <name>FAD</name>
        <dbReference type="ChEBI" id="CHEBI:57692"/>
    </cofactor>
</comment>
<feature type="domain" description="Acyl-CoA dehydrogenase/oxidase N-terminal" evidence="9">
    <location>
        <begin position="165"/>
        <end position="281"/>
    </location>
</feature>
<dbReference type="Proteomes" id="UP000004931">
    <property type="component" value="Unassembled WGS sequence"/>
</dbReference>
<comment type="caution">
    <text evidence="10">The sequence shown here is derived from an EMBL/GenBank/DDBJ whole genome shotgun (WGS) entry which is preliminary data.</text>
</comment>
<evidence type="ECO:0000259" key="8">
    <source>
        <dbReference type="Pfam" id="PF02770"/>
    </source>
</evidence>
<evidence type="ECO:0000313" key="10">
    <source>
        <dbReference type="EMBL" id="EAW31366.1"/>
    </source>
</evidence>
<evidence type="ECO:0000259" key="9">
    <source>
        <dbReference type="Pfam" id="PF02771"/>
    </source>
</evidence>
<protein>
    <submittedName>
        <fullName evidence="10">Acyl-CoA dehydrogenase</fullName>
    </submittedName>
</protein>
<evidence type="ECO:0000256" key="3">
    <source>
        <dbReference type="ARBA" id="ARBA00022630"/>
    </source>
</evidence>
<dbReference type="PANTHER" id="PTHR43884">
    <property type="entry name" value="ACYL-COA DEHYDROGENASE"/>
    <property type="match status" value="1"/>
</dbReference>
<accession>A0YC47</accession>
<evidence type="ECO:0000256" key="4">
    <source>
        <dbReference type="ARBA" id="ARBA00022827"/>
    </source>
</evidence>
<evidence type="ECO:0000256" key="2">
    <source>
        <dbReference type="ARBA" id="ARBA00009347"/>
    </source>
</evidence>
<evidence type="ECO:0000259" key="7">
    <source>
        <dbReference type="Pfam" id="PF00441"/>
    </source>
</evidence>
<reference evidence="10 11" key="1">
    <citation type="journal article" date="2010" name="J. Bacteriol.">
        <title>Genome sequence of the oligotrophic marine Gammaproteobacterium HTCC2143, isolated from the Oregon Coast.</title>
        <authorList>
            <person name="Oh H.M."/>
            <person name="Kang I."/>
            <person name="Ferriera S."/>
            <person name="Giovannoni S.J."/>
            <person name="Cho J.C."/>
        </authorList>
    </citation>
    <scope>NUCLEOTIDE SEQUENCE [LARGE SCALE GENOMIC DNA]</scope>
    <source>
        <strain evidence="10 11">HTCC2143</strain>
    </source>
</reference>
<dbReference type="OrthoDB" id="9780544at2"/>
<dbReference type="InterPro" id="IPR006091">
    <property type="entry name" value="Acyl-CoA_Oxase/DH_mid-dom"/>
</dbReference>
<dbReference type="GO" id="GO:0003995">
    <property type="term" value="F:acyl-CoA dehydrogenase activity"/>
    <property type="evidence" value="ECO:0007669"/>
    <property type="project" value="InterPro"/>
</dbReference>
<dbReference type="InterPro" id="IPR013786">
    <property type="entry name" value="AcylCoA_DH/ox_N"/>
</dbReference>
<proteinExistence type="inferred from homology"/>
<dbReference type="SUPFAM" id="SSF56645">
    <property type="entry name" value="Acyl-CoA dehydrogenase NM domain-like"/>
    <property type="match status" value="1"/>
</dbReference>
<evidence type="ECO:0000256" key="1">
    <source>
        <dbReference type="ARBA" id="ARBA00001974"/>
    </source>
</evidence>
<keyword evidence="3 6" id="KW-0285">Flavoprotein</keyword>
<evidence type="ECO:0000313" key="11">
    <source>
        <dbReference type="Proteomes" id="UP000004931"/>
    </source>
</evidence>
<feature type="domain" description="Acyl-CoA oxidase/dehydrogenase middle" evidence="8">
    <location>
        <begin position="285"/>
        <end position="393"/>
    </location>
</feature>
<organism evidence="10 11">
    <name type="scientific">marine gamma proteobacterium HTCC2143</name>
    <dbReference type="NCBI Taxonomy" id="247633"/>
    <lineage>
        <taxon>Bacteria</taxon>
        <taxon>Pseudomonadati</taxon>
        <taxon>Pseudomonadota</taxon>
        <taxon>Gammaproteobacteria</taxon>
        <taxon>Cellvibrionales</taxon>
        <taxon>Spongiibacteraceae</taxon>
        <taxon>BD1-7 clade</taxon>
    </lineage>
</organism>
<name>A0YC47_9GAMM</name>
<dbReference type="eggNOG" id="COG1960">
    <property type="taxonomic scope" value="Bacteria"/>
</dbReference>
<dbReference type="Gene3D" id="1.20.140.10">
    <property type="entry name" value="Butyryl-CoA Dehydrogenase, subunit A, domain 3"/>
    <property type="match status" value="1"/>
</dbReference>
<dbReference type="FunFam" id="1.20.140.10:FF:000001">
    <property type="entry name" value="Acyl-CoA dehydrogenase"/>
    <property type="match status" value="1"/>
</dbReference>
<dbReference type="Gene3D" id="2.40.110.10">
    <property type="entry name" value="Butyryl-CoA Dehydrogenase, subunit A, domain 2"/>
    <property type="match status" value="1"/>
</dbReference>
<dbReference type="InterPro" id="IPR006089">
    <property type="entry name" value="Acyl-CoA_DH_CS"/>
</dbReference>